<dbReference type="GO" id="GO:0031901">
    <property type="term" value="C:early endosome membrane"/>
    <property type="evidence" value="ECO:0007669"/>
    <property type="project" value="UniProtKB-SubCell"/>
</dbReference>
<comment type="caution">
    <text evidence="9">The sequence shown here is derived from an EMBL/GenBank/DDBJ whole genome shotgun (WGS) entry which is preliminary data.</text>
</comment>
<dbReference type="EMBL" id="CAXIEN010000105">
    <property type="protein sequence ID" value="CAL1277811.1"/>
    <property type="molecule type" value="Genomic_DNA"/>
</dbReference>
<organism evidence="9 10">
    <name type="scientific">Larinioides sclopetarius</name>
    <dbReference type="NCBI Taxonomy" id="280406"/>
    <lineage>
        <taxon>Eukaryota</taxon>
        <taxon>Metazoa</taxon>
        <taxon>Ecdysozoa</taxon>
        <taxon>Arthropoda</taxon>
        <taxon>Chelicerata</taxon>
        <taxon>Arachnida</taxon>
        <taxon>Araneae</taxon>
        <taxon>Araneomorphae</taxon>
        <taxon>Entelegynae</taxon>
        <taxon>Araneoidea</taxon>
        <taxon>Araneidae</taxon>
        <taxon>Larinioides</taxon>
    </lineage>
</organism>
<dbReference type="PANTHER" id="PTHR21181">
    <property type="match status" value="1"/>
</dbReference>
<dbReference type="GO" id="GO:0005886">
    <property type="term" value="C:plasma membrane"/>
    <property type="evidence" value="ECO:0007669"/>
    <property type="project" value="TreeGrafter"/>
</dbReference>
<gene>
    <name evidence="9" type="ORF">LARSCL_LOCUS9425</name>
</gene>
<keyword evidence="8" id="KW-0460">Magnesium</keyword>
<comment type="function">
    <text evidence="8">Part of the endoplasmic reticulum membrane protein complex (EMC) that enables the energy-independent insertion into endoplasmic reticulum membranes of newly synthesized membrane proteins. May be involved in Mg(2+) transport.</text>
</comment>
<evidence type="ECO:0000256" key="7">
    <source>
        <dbReference type="ARBA" id="ARBA00023136"/>
    </source>
</evidence>
<keyword evidence="8" id="KW-0967">Endosome</keyword>
<evidence type="ECO:0000256" key="6">
    <source>
        <dbReference type="ARBA" id="ARBA00022989"/>
    </source>
</evidence>
<evidence type="ECO:0000256" key="2">
    <source>
        <dbReference type="ARBA" id="ARBA00006109"/>
    </source>
</evidence>
<evidence type="ECO:0000256" key="4">
    <source>
        <dbReference type="ARBA" id="ARBA00022692"/>
    </source>
</evidence>
<dbReference type="Pfam" id="PF10270">
    <property type="entry name" value="MMgT"/>
    <property type="match status" value="1"/>
</dbReference>
<comment type="similarity">
    <text evidence="2 8">Belongs to the membrane magnesium transporter (TC 1.A.67) family.</text>
</comment>
<sequence length="102" mass="11821">MIVFIHATYSATRHRAYLKLVGKTFENLPCYIIAQTLFSFLLSIFGVTNIASEFKEIFIIADFGNKSYEVFGNRPSFYVFSHRGSVLSSVYIKEYHYDNLLE</sequence>
<keyword evidence="4" id="KW-0812">Transmembrane</keyword>
<dbReference type="GO" id="GO:0072546">
    <property type="term" value="C:EMC complex"/>
    <property type="evidence" value="ECO:0007669"/>
    <property type="project" value="UniProtKB-UniRule"/>
</dbReference>
<keyword evidence="5 8" id="KW-0256">Endoplasmic reticulum</keyword>
<reference evidence="9 10" key="1">
    <citation type="submission" date="2024-04" db="EMBL/GenBank/DDBJ databases">
        <authorList>
            <person name="Rising A."/>
            <person name="Reimegard J."/>
            <person name="Sonavane S."/>
            <person name="Akerstrom W."/>
            <person name="Nylinder S."/>
            <person name="Hedman E."/>
            <person name="Kallberg Y."/>
        </authorList>
    </citation>
    <scope>NUCLEOTIDE SEQUENCE [LARGE SCALE GENOMIC DNA]</scope>
</reference>
<protein>
    <recommendedName>
        <fullName evidence="8">Membrane magnesium transporter</fullName>
    </recommendedName>
</protein>
<evidence type="ECO:0000256" key="1">
    <source>
        <dbReference type="ARBA" id="ARBA00004477"/>
    </source>
</evidence>
<dbReference type="PANTHER" id="PTHR21181:SF7">
    <property type="entry name" value="ER MEMBRANE PROTEIN COMPLEX SUBUNIT 5"/>
    <property type="match status" value="1"/>
</dbReference>
<proteinExistence type="inferred from homology"/>
<name>A0AAV2A186_9ARAC</name>
<dbReference type="AlphaFoldDB" id="A0AAV2A186"/>
<evidence type="ECO:0000313" key="9">
    <source>
        <dbReference type="EMBL" id="CAL1277811.1"/>
    </source>
</evidence>
<comment type="subcellular location">
    <subcellularLocation>
        <location evidence="1">Endoplasmic reticulum membrane</location>
        <topology evidence="1">Multi-pass membrane protein</topology>
    </subcellularLocation>
    <subcellularLocation>
        <location evidence="8">Golgi apparatus membrane</location>
        <topology evidence="8">Multi-pass membrane protein</topology>
    </subcellularLocation>
    <subcellularLocation>
        <location evidence="8">Early endosome membrane</location>
        <topology evidence="8">Multi-pass membrane protein</topology>
    </subcellularLocation>
</comment>
<evidence type="ECO:0000256" key="3">
    <source>
        <dbReference type="ARBA" id="ARBA00011276"/>
    </source>
</evidence>
<evidence type="ECO:0000256" key="5">
    <source>
        <dbReference type="ARBA" id="ARBA00022824"/>
    </source>
</evidence>
<accession>A0AAV2A186</accession>
<dbReference type="GO" id="GO:0022890">
    <property type="term" value="F:inorganic cation transmembrane transporter activity"/>
    <property type="evidence" value="ECO:0007669"/>
    <property type="project" value="TreeGrafter"/>
</dbReference>
<keyword evidence="7" id="KW-0472">Membrane</keyword>
<evidence type="ECO:0000256" key="8">
    <source>
        <dbReference type="RuleBase" id="RU367002"/>
    </source>
</evidence>
<dbReference type="InterPro" id="IPR018937">
    <property type="entry name" value="MMgT"/>
</dbReference>
<keyword evidence="8" id="KW-0333">Golgi apparatus</keyword>
<keyword evidence="6" id="KW-1133">Transmembrane helix</keyword>
<comment type="subunit">
    <text evidence="3">Component of the ER membrane protein complex (EMC).</text>
</comment>
<keyword evidence="8" id="KW-0813">Transport</keyword>
<evidence type="ECO:0000313" key="10">
    <source>
        <dbReference type="Proteomes" id="UP001497382"/>
    </source>
</evidence>
<dbReference type="GO" id="GO:0000139">
    <property type="term" value="C:Golgi membrane"/>
    <property type="evidence" value="ECO:0007669"/>
    <property type="project" value="UniProtKB-SubCell"/>
</dbReference>
<keyword evidence="10" id="KW-1185">Reference proteome</keyword>
<dbReference type="Proteomes" id="UP001497382">
    <property type="component" value="Unassembled WGS sequence"/>
</dbReference>